<dbReference type="Pfam" id="PF15213">
    <property type="entry name" value="CDRT4"/>
    <property type="match status" value="1"/>
</dbReference>
<organism evidence="2 3">
    <name type="scientific">Phrynocephalus forsythii</name>
    <dbReference type="NCBI Taxonomy" id="171643"/>
    <lineage>
        <taxon>Eukaryota</taxon>
        <taxon>Metazoa</taxon>
        <taxon>Chordata</taxon>
        <taxon>Craniata</taxon>
        <taxon>Vertebrata</taxon>
        <taxon>Euteleostomi</taxon>
        <taxon>Lepidosauria</taxon>
        <taxon>Squamata</taxon>
        <taxon>Bifurcata</taxon>
        <taxon>Unidentata</taxon>
        <taxon>Episquamata</taxon>
        <taxon>Toxicofera</taxon>
        <taxon>Iguania</taxon>
        <taxon>Acrodonta</taxon>
        <taxon>Agamidae</taxon>
        <taxon>Agaminae</taxon>
        <taxon>Phrynocephalus</taxon>
    </lineage>
</organism>
<evidence type="ECO:0000313" key="2">
    <source>
        <dbReference type="EMBL" id="KAJ7316127.1"/>
    </source>
</evidence>
<comment type="caution">
    <text evidence="2">The sequence shown here is derived from an EMBL/GenBank/DDBJ whole genome shotgun (WGS) entry which is preliminary data.</text>
</comment>
<proteinExistence type="predicted"/>
<gene>
    <name evidence="2" type="ORF">JRQ81_002289</name>
</gene>
<dbReference type="EMBL" id="JAPFRF010000011">
    <property type="protein sequence ID" value="KAJ7316127.1"/>
    <property type="molecule type" value="Genomic_DNA"/>
</dbReference>
<accession>A0A9Q1AVV1</accession>
<feature type="compositionally biased region" description="Polar residues" evidence="1">
    <location>
        <begin position="71"/>
        <end position="82"/>
    </location>
</feature>
<dbReference type="AlphaFoldDB" id="A0A9Q1AVV1"/>
<feature type="region of interest" description="Disordered" evidence="1">
    <location>
        <begin position="62"/>
        <end position="100"/>
    </location>
</feature>
<dbReference type="OrthoDB" id="9831498at2759"/>
<keyword evidence="3" id="KW-1185">Reference proteome</keyword>
<name>A0A9Q1AVV1_9SAUR</name>
<evidence type="ECO:0000313" key="3">
    <source>
        <dbReference type="Proteomes" id="UP001142489"/>
    </source>
</evidence>
<dbReference type="Proteomes" id="UP001142489">
    <property type="component" value="Unassembled WGS sequence"/>
</dbReference>
<protein>
    <submittedName>
        <fullName evidence="2">Uncharacterized protein</fullName>
    </submittedName>
</protein>
<reference evidence="2" key="1">
    <citation type="journal article" date="2023" name="DNA Res.">
        <title>Chromosome-level genome assembly of Phrynocephalus forsythii using third-generation DNA sequencing and Hi-C analysis.</title>
        <authorList>
            <person name="Qi Y."/>
            <person name="Zhao W."/>
            <person name="Zhao Y."/>
            <person name="Niu C."/>
            <person name="Cao S."/>
            <person name="Zhang Y."/>
        </authorList>
    </citation>
    <scope>NUCLEOTIDE SEQUENCE</scope>
    <source>
        <tissue evidence="2">Muscle</tissue>
    </source>
</reference>
<dbReference type="InterPro" id="IPR029185">
    <property type="entry name" value="CDRT4"/>
</dbReference>
<sequence length="177" mass="18747">MPTAMAFSLKNPLKDRSLVSGNIGIPSHLISLCQWPAYTTHISSMVKVLVDQDKAKIERFLGTPRGKTQAPPHSTESSQAHSIQKKRSLGSQGADVLGPSPAVSRFSTTISSFGVTKDSSATFGGQGALSGCSHMGPSLTGSQLVIFSKRRAPLLVLPMKLPDASNSKKSMKQSLPD</sequence>
<evidence type="ECO:0000256" key="1">
    <source>
        <dbReference type="SAM" id="MobiDB-lite"/>
    </source>
</evidence>